<dbReference type="GO" id="GO:0030488">
    <property type="term" value="P:tRNA methylation"/>
    <property type="evidence" value="ECO:0007669"/>
    <property type="project" value="TreeGrafter"/>
</dbReference>
<evidence type="ECO:0000259" key="5">
    <source>
        <dbReference type="SMART" id="SM01228"/>
    </source>
</evidence>
<dbReference type="InterPro" id="IPR002218">
    <property type="entry name" value="MnmG-rel"/>
</dbReference>
<dbReference type="Proteomes" id="UP001431209">
    <property type="component" value="Unassembled WGS sequence"/>
</dbReference>
<dbReference type="SMART" id="SM01228">
    <property type="entry name" value="GIDA_assoc_3"/>
    <property type="match status" value="1"/>
</dbReference>
<dbReference type="PANTHER" id="PTHR11806:SF0">
    <property type="entry name" value="PROTEIN MTO1 HOMOLOG, MITOCHONDRIAL"/>
    <property type="match status" value="1"/>
</dbReference>
<dbReference type="InterPro" id="IPR040131">
    <property type="entry name" value="MnmG_N"/>
</dbReference>
<name>A0AAW2YMB1_9EUKA</name>
<dbReference type="GO" id="GO:0070899">
    <property type="term" value="P:mitochondrial tRNA wobble uridine modification"/>
    <property type="evidence" value="ECO:0007669"/>
    <property type="project" value="UniProtKB-ARBA"/>
</dbReference>
<keyword evidence="4" id="KW-0274">FAD</keyword>
<gene>
    <name evidence="6" type="ORF">AKO1_010786</name>
</gene>
<comment type="cofactor">
    <cofactor evidence="1">
        <name>FAD</name>
        <dbReference type="ChEBI" id="CHEBI:57692"/>
    </cofactor>
</comment>
<evidence type="ECO:0000256" key="4">
    <source>
        <dbReference type="ARBA" id="ARBA00022827"/>
    </source>
</evidence>
<dbReference type="InterPro" id="IPR020595">
    <property type="entry name" value="MnmG-rel_CS"/>
</dbReference>
<dbReference type="FunFam" id="3.50.50.60:FF:000082">
    <property type="entry name" value="protein MTO1 homolog, mitochondrial isoform X1"/>
    <property type="match status" value="1"/>
</dbReference>
<dbReference type="NCBIfam" id="TIGR00136">
    <property type="entry name" value="mnmG_gidA"/>
    <property type="match status" value="1"/>
</dbReference>
<keyword evidence="7" id="KW-1185">Reference proteome</keyword>
<accession>A0AAW2YMB1</accession>
<dbReference type="InterPro" id="IPR026904">
    <property type="entry name" value="MnmG_C"/>
</dbReference>
<dbReference type="SUPFAM" id="SSF51905">
    <property type="entry name" value="FAD/NAD(P)-binding domain"/>
    <property type="match status" value="1"/>
</dbReference>
<evidence type="ECO:0000313" key="7">
    <source>
        <dbReference type="Proteomes" id="UP001431209"/>
    </source>
</evidence>
<dbReference type="Pfam" id="PF13932">
    <property type="entry name" value="SAM_GIDA_C"/>
    <property type="match status" value="1"/>
</dbReference>
<dbReference type="PANTHER" id="PTHR11806">
    <property type="entry name" value="GLUCOSE INHIBITED DIVISION PROTEIN A"/>
    <property type="match status" value="1"/>
</dbReference>
<dbReference type="FunFam" id="1.10.150.570:FF:000001">
    <property type="entry name" value="tRNA uridine 5-carboxymethylaminomethyl modification enzyme MnmG"/>
    <property type="match status" value="1"/>
</dbReference>
<evidence type="ECO:0000256" key="3">
    <source>
        <dbReference type="ARBA" id="ARBA00022630"/>
    </source>
</evidence>
<dbReference type="GO" id="GO:0050660">
    <property type="term" value="F:flavin adenine dinucleotide binding"/>
    <property type="evidence" value="ECO:0007669"/>
    <property type="project" value="InterPro"/>
</dbReference>
<keyword evidence="3" id="KW-0285">Flavoprotein</keyword>
<evidence type="ECO:0000256" key="2">
    <source>
        <dbReference type="ARBA" id="ARBA00007653"/>
    </source>
</evidence>
<feature type="domain" description="tRNA uridine 5-carboxymethylaminomethyl modification enzyme C-terminal subdomain" evidence="5">
    <location>
        <begin position="577"/>
        <end position="648"/>
    </location>
</feature>
<dbReference type="InterPro" id="IPR044920">
    <property type="entry name" value="MnmG_C_subdom_sf"/>
</dbReference>
<dbReference type="HAMAP" id="MF_00129">
    <property type="entry name" value="MnmG_GidA"/>
    <property type="match status" value="1"/>
</dbReference>
<reference evidence="6 7" key="1">
    <citation type="submission" date="2024-03" db="EMBL/GenBank/DDBJ databases">
        <title>The Acrasis kona genome and developmental transcriptomes reveal deep origins of eukaryotic multicellular pathways.</title>
        <authorList>
            <person name="Sheikh S."/>
            <person name="Fu C.-J."/>
            <person name="Brown M.W."/>
            <person name="Baldauf S.L."/>
        </authorList>
    </citation>
    <scope>NUCLEOTIDE SEQUENCE [LARGE SCALE GENOMIC DNA]</scope>
    <source>
        <strain evidence="6 7">ATCC MYA-3509</strain>
    </source>
</reference>
<sequence>MLRYVLNNLTKKCTRSYSITKRDYDVVVIGGGHAGCEAASASARTGAKTLLVTHKFSTVGALSCNPSIGGVGKGIIVKEVDALGGLIGKVADHAMIHYNVLNASKGPAVHGPRAQIDRQLYARRMQHEISQLKNLSVTESSVEDIKLDENGRVNGVILQNGTTVSCSSAVITTGTFLKGMIHMGRDVRIPAGRKGDAPSIGLSDRLYSMGLSMGRLRTGTPARIFRDSIDFSSLQPQHSDAFVEPFSFQHDPNTFFAQREMLMNIIQIDFTGNDGKGIAPRYCPSIEIKVSRFSSRDSHRVWLEPEGINSELIYPNGISTSLPEHLQLQFIKTIRGLENARICQYGYAIEYDYVDPRELKFTLETRRIPGLYLAGQINGTTGYEEAAAQGIIAGANAGLGVTTGQDLILDRSEAYIGVLVDDLVTKGVDEPYRIFTSRAEYRLYLRADNADLRLTQKALEYGLVGHDVMDSVVQRRDAVNKSINVLNKLSLPAPQWCSLIKDFDGFGTSQDRKNAVELFSCTDGNMNIERVVDSLDQIIQCPSAKYDGKKLSGEATALVLELENLNQRDSKSVESECRYAKFKRSHEKELAAYRANEELELPHDLDYINLPVLSTEEKTKLSKHKPLTLGAASRISGICPTTLIFLMKYTIKKRRESRINQ</sequence>
<dbReference type="PROSITE" id="PS01280">
    <property type="entry name" value="GIDA_1"/>
    <property type="match status" value="1"/>
</dbReference>
<dbReference type="InterPro" id="IPR047001">
    <property type="entry name" value="MnmG_C_subdom"/>
</dbReference>
<proteinExistence type="inferred from homology"/>
<dbReference type="InterPro" id="IPR004416">
    <property type="entry name" value="MnmG"/>
</dbReference>
<dbReference type="FunFam" id="3.50.50.60:FF:000002">
    <property type="entry name" value="tRNA uridine 5-carboxymethylaminomethyl modification enzyme MnmG"/>
    <property type="match status" value="1"/>
</dbReference>
<dbReference type="Gene3D" id="1.10.150.570">
    <property type="entry name" value="GidA associated domain, C-terminal subdomain"/>
    <property type="match status" value="1"/>
</dbReference>
<organism evidence="6 7">
    <name type="scientific">Acrasis kona</name>
    <dbReference type="NCBI Taxonomy" id="1008807"/>
    <lineage>
        <taxon>Eukaryota</taxon>
        <taxon>Discoba</taxon>
        <taxon>Heterolobosea</taxon>
        <taxon>Tetramitia</taxon>
        <taxon>Eutetramitia</taxon>
        <taxon>Acrasidae</taxon>
        <taxon>Acrasis</taxon>
    </lineage>
</organism>
<dbReference type="PROSITE" id="PS01281">
    <property type="entry name" value="GIDA_2"/>
    <property type="match status" value="1"/>
</dbReference>
<dbReference type="Pfam" id="PF01134">
    <property type="entry name" value="GIDA"/>
    <property type="match status" value="1"/>
</dbReference>
<comment type="similarity">
    <text evidence="2">Belongs to the MnmG family.</text>
</comment>
<dbReference type="InterPro" id="IPR036188">
    <property type="entry name" value="FAD/NAD-bd_sf"/>
</dbReference>
<dbReference type="AlphaFoldDB" id="A0AAW2YMB1"/>
<comment type="caution">
    <text evidence="6">The sequence shown here is derived from an EMBL/GenBank/DDBJ whole genome shotgun (WGS) entry which is preliminary data.</text>
</comment>
<evidence type="ECO:0000313" key="6">
    <source>
        <dbReference type="EMBL" id="KAL0478096.1"/>
    </source>
</evidence>
<dbReference type="EMBL" id="JAOPGA020000309">
    <property type="protein sequence ID" value="KAL0478096.1"/>
    <property type="molecule type" value="Genomic_DNA"/>
</dbReference>
<evidence type="ECO:0000256" key="1">
    <source>
        <dbReference type="ARBA" id="ARBA00001974"/>
    </source>
</evidence>
<dbReference type="Gene3D" id="3.50.50.60">
    <property type="entry name" value="FAD/NAD(P)-binding domain"/>
    <property type="match status" value="2"/>
</dbReference>
<dbReference type="GO" id="GO:0005739">
    <property type="term" value="C:mitochondrion"/>
    <property type="evidence" value="ECO:0007669"/>
    <property type="project" value="GOC"/>
</dbReference>
<protein>
    <submittedName>
        <fullName evidence="6">tRNA uridine 5-carboxymethylaminomethyl modification enzyme</fullName>
    </submittedName>
</protein>